<keyword evidence="3" id="KW-1185">Reference proteome</keyword>
<reference evidence="2 3" key="1">
    <citation type="submission" date="2021-04" db="EMBL/GenBank/DDBJ databases">
        <authorList>
            <person name="De Guttry C."/>
            <person name="Zahm M."/>
            <person name="Klopp C."/>
            <person name="Cabau C."/>
            <person name="Louis A."/>
            <person name="Berthelot C."/>
            <person name="Parey E."/>
            <person name="Roest Crollius H."/>
            <person name="Montfort J."/>
            <person name="Robinson-Rechavi M."/>
            <person name="Bucao C."/>
            <person name="Bouchez O."/>
            <person name="Gislard M."/>
            <person name="Lluch J."/>
            <person name="Milhes M."/>
            <person name="Lampietro C."/>
            <person name="Lopez Roques C."/>
            <person name="Donnadieu C."/>
            <person name="Braasch I."/>
            <person name="Desvignes T."/>
            <person name="Postlethwait J."/>
            <person name="Bobe J."/>
            <person name="Wedekind C."/>
            <person name="Guiguen Y."/>
        </authorList>
    </citation>
    <scope>NUCLEOTIDE SEQUENCE [LARGE SCALE GENOMIC DNA]</scope>
    <source>
        <strain evidence="2">Cs_M1</strain>
        <tissue evidence="2">Blood</tissue>
    </source>
</reference>
<evidence type="ECO:0000313" key="3">
    <source>
        <dbReference type="Proteomes" id="UP001356427"/>
    </source>
</evidence>
<accession>A0AAN8K8G5</accession>
<feature type="compositionally biased region" description="Pro residues" evidence="1">
    <location>
        <begin position="50"/>
        <end position="63"/>
    </location>
</feature>
<feature type="compositionally biased region" description="Polar residues" evidence="1">
    <location>
        <begin position="78"/>
        <end position="89"/>
    </location>
</feature>
<gene>
    <name evidence="2" type="ORF">J4Q44_G00390260</name>
</gene>
<feature type="region of interest" description="Disordered" evidence="1">
    <location>
        <begin position="27"/>
        <end position="89"/>
    </location>
</feature>
<proteinExistence type="predicted"/>
<protein>
    <submittedName>
        <fullName evidence="2">Uncharacterized protein</fullName>
    </submittedName>
</protein>
<comment type="caution">
    <text evidence="2">The sequence shown here is derived from an EMBL/GenBank/DDBJ whole genome shotgun (WGS) entry which is preliminary data.</text>
</comment>
<sequence length="89" mass="9622">MRSCLEELCFLPTVSMLIVDGRTALTTPLSPPLTGHRAACTRTPQTETPTHPPPPPLPNPHPLPSLQFPFLHPHTASPLPTQSLNCVSN</sequence>
<evidence type="ECO:0000313" key="2">
    <source>
        <dbReference type="EMBL" id="KAK6285146.1"/>
    </source>
</evidence>
<dbReference type="EMBL" id="JAGTTL010000827">
    <property type="protein sequence ID" value="KAK6285146.1"/>
    <property type="molecule type" value="Genomic_DNA"/>
</dbReference>
<evidence type="ECO:0000256" key="1">
    <source>
        <dbReference type="SAM" id="MobiDB-lite"/>
    </source>
</evidence>
<dbReference type="AlphaFoldDB" id="A0AAN8K8G5"/>
<organism evidence="2 3">
    <name type="scientific">Coregonus suidteri</name>
    <dbReference type="NCBI Taxonomy" id="861788"/>
    <lineage>
        <taxon>Eukaryota</taxon>
        <taxon>Metazoa</taxon>
        <taxon>Chordata</taxon>
        <taxon>Craniata</taxon>
        <taxon>Vertebrata</taxon>
        <taxon>Euteleostomi</taxon>
        <taxon>Actinopterygii</taxon>
        <taxon>Neopterygii</taxon>
        <taxon>Teleostei</taxon>
        <taxon>Protacanthopterygii</taxon>
        <taxon>Salmoniformes</taxon>
        <taxon>Salmonidae</taxon>
        <taxon>Coregoninae</taxon>
        <taxon>Coregonus</taxon>
    </lineage>
</organism>
<dbReference type="Proteomes" id="UP001356427">
    <property type="component" value="Unassembled WGS sequence"/>
</dbReference>
<name>A0AAN8K8G5_9TELE</name>